<comment type="caution">
    <text evidence="1">The sequence shown here is derived from an EMBL/GenBank/DDBJ whole genome shotgun (WGS) entry which is preliminary data.</text>
</comment>
<evidence type="ECO:0000313" key="2">
    <source>
        <dbReference type="Proteomes" id="UP000287239"/>
    </source>
</evidence>
<organism evidence="1 2">
    <name type="scientific">Vagococcus salmoninarum</name>
    <dbReference type="NCBI Taxonomy" id="2739"/>
    <lineage>
        <taxon>Bacteria</taxon>
        <taxon>Bacillati</taxon>
        <taxon>Bacillota</taxon>
        <taxon>Bacilli</taxon>
        <taxon>Lactobacillales</taxon>
        <taxon>Enterococcaceae</taxon>
        <taxon>Vagococcus</taxon>
    </lineage>
</organism>
<dbReference type="EMBL" id="NGJU01000001">
    <property type="protein sequence ID" value="RST97737.1"/>
    <property type="molecule type" value="Genomic_DNA"/>
</dbReference>
<reference evidence="1 2" key="1">
    <citation type="submission" date="2017-05" db="EMBL/GenBank/DDBJ databases">
        <title>Vagococcus spp. assemblies.</title>
        <authorList>
            <person name="Gulvik C.A."/>
        </authorList>
    </citation>
    <scope>NUCLEOTIDE SEQUENCE [LARGE SCALE GENOMIC DNA]</scope>
    <source>
        <strain evidence="1 2">NCFB 2777</strain>
    </source>
</reference>
<keyword evidence="2" id="KW-1185">Reference proteome</keyword>
<protein>
    <submittedName>
        <fullName evidence="1">Uncharacterized protein</fullName>
    </submittedName>
</protein>
<evidence type="ECO:0000313" key="1">
    <source>
        <dbReference type="EMBL" id="RST97737.1"/>
    </source>
</evidence>
<name>A0A429ZVD2_9ENTE</name>
<dbReference type="Proteomes" id="UP000287239">
    <property type="component" value="Unassembled WGS sequence"/>
</dbReference>
<dbReference type="AlphaFoldDB" id="A0A429ZVD2"/>
<accession>A0A429ZVD2</accession>
<dbReference type="OrthoDB" id="2200862at2"/>
<gene>
    <name evidence="1" type="ORF">CBF35_00150</name>
</gene>
<dbReference type="GeneID" id="98566763"/>
<proteinExistence type="predicted"/>
<dbReference type="RefSeq" id="WP_126777890.1">
    <property type="nucleotide sequence ID" value="NZ_NGJU01000001.1"/>
</dbReference>
<sequence length="92" mass="10143">MKKNKLVSDYACEVADVTSQIGLLENYLSCLALQGSQKNHELVLFSLFNEKGLSNATESLKMMSEKIQSIADILVDCEAEVVRGETYGITHS</sequence>